<organism evidence="1 2">
    <name type="scientific">candidate division MSBL1 archaeon SCGC-AAA259M10</name>
    <dbReference type="NCBI Taxonomy" id="1698270"/>
    <lineage>
        <taxon>Archaea</taxon>
        <taxon>Methanobacteriati</taxon>
        <taxon>Methanobacteriota</taxon>
        <taxon>candidate division MSBL1</taxon>
    </lineage>
</organism>
<reference evidence="1 2" key="1">
    <citation type="journal article" date="2016" name="Sci. Rep.">
        <title>Metabolic traits of an uncultured archaeal lineage -MSBL1- from brine pools of the Red Sea.</title>
        <authorList>
            <person name="Mwirichia R."/>
            <person name="Alam I."/>
            <person name="Rashid M."/>
            <person name="Vinu M."/>
            <person name="Ba-Alawi W."/>
            <person name="Anthony Kamau A."/>
            <person name="Kamanda Ngugi D."/>
            <person name="Goker M."/>
            <person name="Klenk H.P."/>
            <person name="Bajic V."/>
            <person name="Stingl U."/>
        </authorList>
    </citation>
    <scope>NUCLEOTIDE SEQUENCE [LARGE SCALE GENOMIC DNA]</scope>
    <source>
        <strain evidence="1">SCGC-AAA259M10</strain>
    </source>
</reference>
<name>A0A133V1A0_9EURY</name>
<evidence type="ECO:0000313" key="1">
    <source>
        <dbReference type="EMBL" id="KXB00230.1"/>
    </source>
</evidence>
<dbReference type="EMBL" id="LHXU01000016">
    <property type="protein sequence ID" value="KXB00230.1"/>
    <property type="molecule type" value="Genomic_DNA"/>
</dbReference>
<proteinExistence type="predicted"/>
<gene>
    <name evidence="1" type="ORF">AKJ40_01670</name>
</gene>
<dbReference type="AlphaFoldDB" id="A0A133V1A0"/>
<accession>A0A133V1A0</accession>
<protein>
    <submittedName>
        <fullName evidence="1">Uncharacterized protein</fullName>
    </submittedName>
</protein>
<evidence type="ECO:0000313" key="2">
    <source>
        <dbReference type="Proteomes" id="UP000070341"/>
    </source>
</evidence>
<keyword evidence="2" id="KW-1185">Reference proteome</keyword>
<sequence length="131" mass="15066">MDEEFTEQDVADELGISGGWVNNAKQELINSNILSNENIRTRKQKRKEIKQELIDSNIGNIANIRTRAKKREQVKEALEENPEKSNVEIAKELDVSDPFVGKVRKGTPPVVFLKIFDLKYLRLLMIRLGLF</sequence>
<comment type="caution">
    <text evidence="1">The sequence shown here is derived from an EMBL/GenBank/DDBJ whole genome shotgun (WGS) entry which is preliminary data.</text>
</comment>
<dbReference type="Proteomes" id="UP000070341">
    <property type="component" value="Unassembled WGS sequence"/>
</dbReference>